<sequence length="141" mass="16621">MVHYPVEALEHVTSIDKKTKLLEIQLEWERKAPSYLNKLVFPEEFMVTLRTISMKEFQIDQASSMSEVLEPSDKEVQAAIWEVCGDLGAFELLVDFLYSNEKEMRRHYWSSVVYRRGQKHLTKLFLREAQHALELCAQEQN</sequence>
<dbReference type="Proteomes" id="UP001140206">
    <property type="component" value="Chromosome 1"/>
</dbReference>
<evidence type="ECO:0000313" key="2">
    <source>
        <dbReference type="Proteomes" id="UP001140206"/>
    </source>
</evidence>
<name>A0AAV8H5H8_9POAL</name>
<reference evidence="1" key="1">
    <citation type="submission" date="2022-08" db="EMBL/GenBank/DDBJ databases">
        <authorList>
            <person name="Marques A."/>
        </authorList>
    </citation>
    <scope>NUCLEOTIDE SEQUENCE</scope>
    <source>
        <strain evidence="1">RhyPub2mFocal</strain>
        <tissue evidence="1">Leaves</tissue>
    </source>
</reference>
<organism evidence="1 2">
    <name type="scientific">Rhynchospora pubera</name>
    <dbReference type="NCBI Taxonomy" id="906938"/>
    <lineage>
        <taxon>Eukaryota</taxon>
        <taxon>Viridiplantae</taxon>
        <taxon>Streptophyta</taxon>
        <taxon>Embryophyta</taxon>
        <taxon>Tracheophyta</taxon>
        <taxon>Spermatophyta</taxon>
        <taxon>Magnoliopsida</taxon>
        <taxon>Liliopsida</taxon>
        <taxon>Poales</taxon>
        <taxon>Cyperaceae</taxon>
        <taxon>Cyperoideae</taxon>
        <taxon>Rhynchosporeae</taxon>
        <taxon>Rhynchospora</taxon>
    </lineage>
</organism>
<protein>
    <submittedName>
        <fullName evidence="1">SET domain-containing protein</fullName>
    </submittedName>
</protein>
<dbReference type="AlphaFoldDB" id="A0AAV8H5H8"/>
<evidence type="ECO:0000313" key="1">
    <source>
        <dbReference type="EMBL" id="KAJ4813095.1"/>
    </source>
</evidence>
<proteinExistence type="predicted"/>
<keyword evidence="2" id="KW-1185">Reference proteome</keyword>
<comment type="caution">
    <text evidence="1">The sequence shown here is derived from an EMBL/GenBank/DDBJ whole genome shotgun (WGS) entry which is preliminary data.</text>
</comment>
<dbReference type="EMBL" id="JAMFTS010000001">
    <property type="protein sequence ID" value="KAJ4813095.1"/>
    <property type="molecule type" value="Genomic_DNA"/>
</dbReference>
<gene>
    <name evidence="1" type="ORF">LUZ62_025661</name>
</gene>
<accession>A0AAV8H5H8</accession>